<reference evidence="1" key="2">
    <citation type="submission" date="2021-12" db="EMBL/GenBank/DDBJ databases">
        <title>Resequencing data analysis of finger millet.</title>
        <authorList>
            <person name="Hatakeyama M."/>
            <person name="Aluri S."/>
            <person name="Balachadran M.T."/>
            <person name="Sivarajan S.R."/>
            <person name="Poveda L."/>
            <person name="Shimizu-Inatsugi R."/>
            <person name="Schlapbach R."/>
            <person name="Sreeman S.M."/>
            <person name="Shimizu K.K."/>
        </authorList>
    </citation>
    <scope>NUCLEOTIDE SEQUENCE</scope>
</reference>
<dbReference type="EMBL" id="BQKI01000075">
    <property type="protein sequence ID" value="GJN20640.1"/>
    <property type="molecule type" value="Genomic_DNA"/>
</dbReference>
<proteinExistence type="predicted"/>
<name>A0AAV5EDS7_ELECO</name>
<organism evidence="1 2">
    <name type="scientific">Eleusine coracana subsp. coracana</name>
    <dbReference type="NCBI Taxonomy" id="191504"/>
    <lineage>
        <taxon>Eukaryota</taxon>
        <taxon>Viridiplantae</taxon>
        <taxon>Streptophyta</taxon>
        <taxon>Embryophyta</taxon>
        <taxon>Tracheophyta</taxon>
        <taxon>Spermatophyta</taxon>
        <taxon>Magnoliopsida</taxon>
        <taxon>Liliopsida</taxon>
        <taxon>Poales</taxon>
        <taxon>Poaceae</taxon>
        <taxon>PACMAD clade</taxon>
        <taxon>Chloridoideae</taxon>
        <taxon>Cynodonteae</taxon>
        <taxon>Eleusininae</taxon>
        <taxon>Eleusine</taxon>
    </lineage>
</organism>
<dbReference type="AlphaFoldDB" id="A0AAV5EDS7"/>
<evidence type="ECO:0000313" key="2">
    <source>
        <dbReference type="Proteomes" id="UP001054889"/>
    </source>
</evidence>
<evidence type="ECO:0000313" key="1">
    <source>
        <dbReference type="EMBL" id="GJN20640.1"/>
    </source>
</evidence>
<reference evidence="1" key="1">
    <citation type="journal article" date="2018" name="DNA Res.">
        <title>Multiple hybrid de novo genome assembly of finger millet, an orphan allotetraploid crop.</title>
        <authorList>
            <person name="Hatakeyama M."/>
            <person name="Aluri S."/>
            <person name="Balachadran M.T."/>
            <person name="Sivarajan S.R."/>
            <person name="Patrignani A."/>
            <person name="Gruter S."/>
            <person name="Poveda L."/>
            <person name="Shimizu-Inatsugi R."/>
            <person name="Baeten J."/>
            <person name="Francoijs K.J."/>
            <person name="Nataraja K.N."/>
            <person name="Reddy Y.A.N."/>
            <person name="Phadnis S."/>
            <person name="Ravikumar R.L."/>
            <person name="Schlapbach R."/>
            <person name="Sreeman S.M."/>
            <person name="Shimizu K.K."/>
        </authorList>
    </citation>
    <scope>NUCLEOTIDE SEQUENCE</scope>
</reference>
<comment type="caution">
    <text evidence="1">The sequence shown here is derived from an EMBL/GenBank/DDBJ whole genome shotgun (WGS) entry which is preliminary data.</text>
</comment>
<gene>
    <name evidence="1" type="primary">gb08040</name>
    <name evidence="1" type="ORF">PR202_gb08040</name>
</gene>
<keyword evidence="2" id="KW-1185">Reference proteome</keyword>
<sequence length="75" mass="8124">MSSYPSAVAVHAKPYCTGEFPCLPLPQPSRRSASAIVADTARGYHILRIDGYSHTKGTPTGEYIKSHPFTIGSHH</sequence>
<accession>A0AAV5EDS7</accession>
<dbReference type="Proteomes" id="UP001054889">
    <property type="component" value="Unassembled WGS sequence"/>
</dbReference>
<dbReference type="SUPFAM" id="SSF49599">
    <property type="entry name" value="TRAF domain-like"/>
    <property type="match status" value="1"/>
</dbReference>
<protein>
    <submittedName>
        <fullName evidence="1">Uncharacterized protein</fullName>
    </submittedName>
</protein>